<organism evidence="2 3">
    <name type="scientific">Ajellomyces capsulatus (strain H88)</name>
    <name type="common">Darling's disease fungus</name>
    <name type="synonym">Histoplasma capsulatum</name>
    <dbReference type="NCBI Taxonomy" id="544711"/>
    <lineage>
        <taxon>Eukaryota</taxon>
        <taxon>Fungi</taxon>
        <taxon>Dikarya</taxon>
        <taxon>Ascomycota</taxon>
        <taxon>Pezizomycotina</taxon>
        <taxon>Eurotiomycetes</taxon>
        <taxon>Eurotiomycetidae</taxon>
        <taxon>Onygenales</taxon>
        <taxon>Ajellomycetaceae</taxon>
        <taxon>Histoplasma</taxon>
    </lineage>
</organism>
<accession>A0A8A1LIK8</accession>
<evidence type="ECO:0000313" key="2">
    <source>
        <dbReference type="EMBL" id="QSS51627.1"/>
    </source>
</evidence>
<evidence type="ECO:0000256" key="1">
    <source>
        <dbReference type="SAM" id="Phobius"/>
    </source>
</evidence>
<dbReference type="EMBL" id="CP069103">
    <property type="protein sequence ID" value="QSS51627.1"/>
    <property type="molecule type" value="Genomic_DNA"/>
</dbReference>
<gene>
    <name evidence="2" type="ORF">I7I53_06994</name>
</gene>
<keyword evidence="1" id="KW-0812">Transmembrane</keyword>
<feature type="transmembrane region" description="Helical" evidence="1">
    <location>
        <begin position="120"/>
        <end position="140"/>
    </location>
</feature>
<keyword evidence="1" id="KW-1133">Transmembrane helix</keyword>
<reference evidence="2" key="1">
    <citation type="submission" date="2021-01" db="EMBL/GenBank/DDBJ databases">
        <title>Chromosome-level genome assembly of a human fungal pathogen reveals clustering of transcriptionally co-regulated genes.</title>
        <authorList>
            <person name="Voorhies M."/>
            <person name="Cohen S."/>
            <person name="Shea T.P."/>
            <person name="Petrus S."/>
            <person name="Munoz J.F."/>
            <person name="Poplawski S."/>
            <person name="Goldman W.E."/>
            <person name="Michael T."/>
            <person name="Cuomo C.A."/>
            <person name="Sil A."/>
            <person name="Beyhan S."/>
        </authorList>
    </citation>
    <scope>NUCLEOTIDE SEQUENCE</scope>
    <source>
        <strain evidence="2">H88</strain>
    </source>
</reference>
<evidence type="ECO:0000313" key="3">
    <source>
        <dbReference type="Proteomes" id="UP000663419"/>
    </source>
</evidence>
<dbReference type="Proteomes" id="UP000663419">
    <property type="component" value="Chromosome 2"/>
</dbReference>
<keyword evidence="1" id="KW-0472">Membrane</keyword>
<feature type="transmembrane region" description="Helical" evidence="1">
    <location>
        <begin position="33"/>
        <end position="51"/>
    </location>
</feature>
<name>A0A8A1LIK8_AJEC8</name>
<feature type="transmembrane region" description="Helical" evidence="1">
    <location>
        <begin position="72"/>
        <end position="94"/>
    </location>
</feature>
<proteinExistence type="predicted"/>
<dbReference type="VEuPathDB" id="FungiDB:I7I53_06994"/>
<dbReference type="AlphaFoldDB" id="A0A8A1LIK8"/>
<protein>
    <submittedName>
        <fullName evidence="2">Uncharacterized protein</fullName>
    </submittedName>
</protein>
<sequence>MRDFHLKSMPGKQKCKLFSSLTVLTEQRCGAKLLMGVITVVGVGLGWYIESLGRNTRNGKLCGHGIKVSKDFFIIEDHLLTIILLLFPPLLQWIQHPCSRKWLPCNRYRYHIDHTYRYDLFFTCLSGNVLITVVKIKWWIQCRF</sequence>